<dbReference type="Proteomes" id="UP000005019">
    <property type="component" value="Unassembled WGS sequence"/>
</dbReference>
<reference evidence="2 3" key="1">
    <citation type="journal article" date="2011" name="J. Bacteriol.">
        <title>Genome sequence of Methyloversatilis universalis FAM5T, a methylotrophic representative of the order Rhodocyclales.</title>
        <authorList>
            <person name="Kittichotirat W."/>
            <person name="Good N.M."/>
            <person name="Hall R."/>
            <person name="Bringel F."/>
            <person name="Lajus A."/>
            <person name="Medigue C."/>
            <person name="Smalley N.E."/>
            <person name="Beck D."/>
            <person name="Bumgarner R."/>
            <person name="Vuilleumier S."/>
            <person name="Kalyuzhnaya M.G."/>
        </authorList>
    </citation>
    <scope>NUCLEOTIDE SEQUENCE [LARGE SCALE GENOMIC DNA]</scope>
    <source>
        <strain evidence="3">ATCC BAA-1314 / JCM 13912 / FAM5</strain>
    </source>
</reference>
<dbReference type="OrthoDB" id="8566131at2"/>
<organism evidence="2 3">
    <name type="scientific">Methyloversatilis universalis (strain ATCC BAA-1314 / DSM 25237 / JCM 13912 / CCUG 52030 / FAM5)</name>
    <dbReference type="NCBI Taxonomy" id="1000565"/>
    <lineage>
        <taxon>Bacteria</taxon>
        <taxon>Pseudomonadati</taxon>
        <taxon>Pseudomonadota</taxon>
        <taxon>Betaproteobacteria</taxon>
        <taxon>Nitrosomonadales</taxon>
        <taxon>Sterolibacteriaceae</taxon>
        <taxon>Methyloversatilis</taxon>
    </lineage>
</organism>
<dbReference type="AlphaFoldDB" id="F5RA53"/>
<name>F5RA53_METUF</name>
<dbReference type="STRING" id="1000565.METUNv1_01132"/>
<feature type="chain" id="PRO_5003331353" description="Secreted protein" evidence="1">
    <location>
        <begin position="25"/>
        <end position="124"/>
    </location>
</feature>
<keyword evidence="1" id="KW-0732">Signal</keyword>
<evidence type="ECO:0000313" key="2">
    <source>
        <dbReference type="EMBL" id="EGK72592.1"/>
    </source>
</evidence>
<dbReference type="RefSeq" id="WP_008059659.1">
    <property type="nucleotide sequence ID" value="NZ_AFHG01000035.1"/>
</dbReference>
<comment type="caution">
    <text evidence="2">The sequence shown here is derived from an EMBL/GenBank/DDBJ whole genome shotgun (WGS) entry which is preliminary data.</text>
</comment>
<sequence length="124" mass="13650">MCALLRTGALAAGLACVPVAPVCAADDAGRSYAEARRRADLEHSEAQRECARMAPELKADCLARGKAHHEVRMAAARERFPDVAPPPLDPETAARFERELTDCDRVPGNERAGCRLDVKRRYRH</sequence>
<proteinExistence type="predicted"/>
<evidence type="ECO:0000256" key="1">
    <source>
        <dbReference type="SAM" id="SignalP"/>
    </source>
</evidence>
<protein>
    <recommendedName>
        <fullName evidence="4">Secreted protein</fullName>
    </recommendedName>
</protein>
<evidence type="ECO:0008006" key="4">
    <source>
        <dbReference type="Google" id="ProtNLM"/>
    </source>
</evidence>
<evidence type="ECO:0000313" key="3">
    <source>
        <dbReference type="Proteomes" id="UP000005019"/>
    </source>
</evidence>
<feature type="signal peptide" evidence="1">
    <location>
        <begin position="1"/>
        <end position="24"/>
    </location>
</feature>
<dbReference type="EMBL" id="AFHG01000035">
    <property type="protein sequence ID" value="EGK72592.1"/>
    <property type="molecule type" value="Genomic_DNA"/>
</dbReference>
<keyword evidence="3" id="KW-1185">Reference proteome</keyword>
<gene>
    <name evidence="2" type="ORF">METUNv1_01132</name>
</gene>
<accession>F5RA53</accession>